<feature type="region of interest" description="Disordered" evidence="1">
    <location>
        <begin position="1"/>
        <end position="35"/>
    </location>
</feature>
<keyword evidence="3" id="KW-1185">Reference proteome</keyword>
<evidence type="ECO:0000256" key="1">
    <source>
        <dbReference type="SAM" id="MobiDB-lite"/>
    </source>
</evidence>
<gene>
    <name evidence="2" type="ORF">MBOU_50840</name>
</gene>
<feature type="compositionally biased region" description="Polar residues" evidence="1">
    <location>
        <begin position="7"/>
        <end position="30"/>
    </location>
</feature>
<protein>
    <submittedName>
        <fullName evidence="2">Uncharacterized protein</fullName>
    </submittedName>
</protein>
<evidence type="ECO:0000313" key="2">
    <source>
        <dbReference type="EMBL" id="GFG93042.1"/>
    </source>
</evidence>
<dbReference type="EMBL" id="BLKZ01000001">
    <property type="protein sequence ID" value="GFG93042.1"/>
    <property type="molecule type" value="Genomic_DNA"/>
</dbReference>
<sequence>MMVSGETAMTSASGTKLASTGPQFPVTGSNPPIDAEVSVHSMQRVPAGFDAGLDAGFDRLLCLADPSLIRHRFRLSKISG</sequence>
<organism evidence="2 3">
    <name type="scientific">Mycobacterium bourgelatii</name>
    <dbReference type="NCBI Taxonomy" id="1273442"/>
    <lineage>
        <taxon>Bacteria</taxon>
        <taxon>Bacillati</taxon>
        <taxon>Actinomycetota</taxon>
        <taxon>Actinomycetes</taxon>
        <taxon>Mycobacteriales</taxon>
        <taxon>Mycobacteriaceae</taxon>
        <taxon>Mycobacterium</taxon>
    </lineage>
</organism>
<dbReference type="Proteomes" id="UP000465360">
    <property type="component" value="Unassembled WGS sequence"/>
</dbReference>
<dbReference type="AlphaFoldDB" id="A0A7I9YWU0"/>
<evidence type="ECO:0000313" key="3">
    <source>
        <dbReference type="Proteomes" id="UP000465360"/>
    </source>
</evidence>
<reference evidence="2 3" key="1">
    <citation type="journal article" date="2019" name="Emerg. Microbes Infect.">
        <title>Comprehensive subspecies identification of 175 nontuberculous mycobacteria species based on 7547 genomic profiles.</title>
        <authorList>
            <person name="Matsumoto Y."/>
            <person name="Kinjo T."/>
            <person name="Motooka D."/>
            <person name="Nabeya D."/>
            <person name="Jung N."/>
            <person name="Uechi K."/>
            <person name="Horii T."/>
            <person name="Iida T."/>
            <person name="Fujita J."/>
            <person name="Nakamura S."/>
        </authorList>
    </citation>
    <scope>NUCLEOTIDE SEQUENCE [LARGE SCALE GENOMIC DNA]</scope>
    <source>
        <strain evidence="2 3">JCM 30725</strain>
    </source>
</reference>
<comment type="caution">
    <text evidence="2">The sequence shown here is derived from an EMBL/GenBank/DDBJ whole genome shotgun (WGS) entry which is preliminary data.</text>
</comment>
<accession>A0A7I9YWU0</accession>
<name>A0A7I9YWU0_MYCBU</name>
<proteinExistence type="predicted"/>